<dbReference type="EMBL" id="SOML01000007">
    <property type="protein sequence ID" value="TFD95692.1"/>
    <property type="molecule type" value="Genomic_DNA"/>
</dbReference>
<dbReference type="SMART" id="SM00382">
    <property type="entry name" value="AAA"/>
    <property type="match status" value="1"/>
</dbReference>
<organism evidence="5 6">
    <name type="scientific">Dysgonomonas capnocytophagoides</name>
    <dbReference type="NCBI Taxonomy" id="45254"/>
    <lineage>
        <taxon>Bacteria</taxon>
        <taxon>Pseudomonadati</taxon>
        <taxon>Bacteroidota</taxon>
        <taxon>Bacteroidia</taxon>
        <taxon>Bacteroidales</taxon>
        <taxon>Dysgonomonadaceae</taxon>
        <taxon>Dysgonomonas</taxon>
    </lineage>
</organism>
<evidence type="ECO:0000256" key="2">
    <source>
        <dbReference type="ARBA" id="ARBA00022741"/>
    </source>
</evidence>
<dbReference type="InterPro" id="IPR003593">
    <property type="entry name" value="AAA+_ATPase"/>
</dbReference>
<evidence type="ECO:0000313" key="5">
    <source>
        <dbReference type="EMBL" id="TFD95692.1"/>
    </source>
</evidence>
<dbReference type="PANTHER" id="PTHR43023:SF6">
    <property type="entry name" value="INTERMEMBRANE PHOSPHOLIPID TRANSPORT SYSTEM ATP-BINDING PROTEIN MLAF"/>
    <property type="match status" value="1"/>
</dbReference>
<dbReference type="RefSeq" id="WP_026626908.1">
    <property type="nucleotide sequence ID" value="NZ_AP028867.1"/>
</dbReference>
<dbReference type="OrthoDB" id="9802264at2"/>
<dbReference type="GO" id="GO:0016887">
    <property type="term" value="F:ATP hydrolysis activity"/>
    <property type="evidence" value="ECO:0007669"/>
    <property type="project" value="InterPro"/>
</dbReference>
<evidence type="ECO:0000259" key="4">
    <source>
        <dbReference type="PROSITE" id="PS50893"/>
    </source>
</evidence>
<dbReference type="AlphaFoldDB" id="A0A4Y8L2F8"/>
<dbReference type="Proteomes" id="UP000297861">
    <property type="component" value="Unassembled WGS sequence"/>
</dbReference>
<accession>A0A4Y8L2F8</accession>
<dbReference type="InterPro" id="IPR027417">
    <property type="entry name" value="P-loop_NTPase"/>
</dbReference>
<dbReference type="InterPro" id="IPR003439">
    <property type="entry name" value="ABC_transporter-like_ATP-bd"/>
</dbReference>
<keyword evidence="1" id="KW-0813">Transport</keyword>
<proteinExistence type="predicted"/>
<comment type="caution">
    <text evidence="5">The sequence shown here is derived from an EMBL/GenBank/DDBJ whole genome shotgun (WGS) entry which is preliminary data.</text>
</comment>
<reference evidence="5 6" key="1">
    <citation type="submission" date="2019-03" db="EMBL/GenBank/DDBJ databases">
        <title>San Antonio Military Medical Center submission to MRSN (WRAIR), pending publication.</title>
        <authorList>
            <person name="Blyth D.M."/>
            <person name="Mccarthy S.L."/>
            <person name="Schall S.E."/>
            <person name="Stam J.A."/>
            <person name="Ong A.C."/>
            <person name="Mcgann P.T."/>
        </authorList>
    </citation>
    <scope>NUCLEOTIDE SEQUENCE [LARGE SCALE GENOMIC DNA]</scope>
    <source>
        <strain evidence="5 6">MRSN571793</strain>
    </source>
</reference>
<dbReference type="SUPFAM" id="SSF52540">
    <property type="entry name" value="P-loop containing nucleoside triphosphate hydrolases"/>
    <property type="match status" value="1"/>
</dbReference>
<dbReference type="InterPro" id="IPR017871">
    <property type="entry name" value="ABC_transporter-like_CS"/>
</dbReference>
<sequence length="258" mass="29103">MIEVRNLIKSFEGRDVLKGVSMIFEEGKTNLIIGRSGSGKTVLLKNLVGLMRPTSGAILYDGRDLTRLSTNQMKLLRQEMGMIFQGSALFDAMTVFENVYFPLDMFSDMSRSEKKARAQFCLDRVNLSDAGNLYPSEISGGMMKRAAIARAIALNPKYLYCDEPNSGLDPQTSLVIDQLIHEITTEFKITTIINTHDMNSVMNIGEKIFFIKEGNLEWEGTNQDILMADNEALNDFVFASDLFKKVKEVEIKEIKEQE</sequence>
<keyword evidence="3 5" id="KW-0067">ATP-binding</keyword>
<protein>
    <submittedName>
        <fullName evidence="5">ATP-binding cassette domain-containing protein</fullName>
    </submittedName>
</protein>
<name>A0A4Y8L2F8_9BACT</name>
<dbReference type="STRING" id="1121485.GCA_000426485_03082"/>
<evidence type="ECO:0000256" key="1">
    <source>
        <dbReference type="ARBA" id="ARBA00022448"/>
    </source>
</evidence>
<dbReference type="PANTHER" id="PTHR43023">
    <property type="entry name" value="PROTEIN TRIGALACTOSYLDIACYLGLYCEROL 3, CHLOROPLASTIC"/>
    <property type="match status" value="1"/>
</dbReference>
<dbReference type="GO" id="GO:0005524">
    <property type="term" value="F:ATP binding"/>
    <property type="evidence" value="ECO:0007669"/>
    <property type="project" value="UniProtKB-KW"/>
</dbReference>
<gene>
    <name evidence="5" type="ORF">E2605_12725</name>
</gene>
<dbReference type="PROSITE" id="PS00211">
    <property type="entry name" value="ABC_TRANSPORTER_1"/>
    <property type="match status" value="1"/>
</dbReference>
<evidence type="ECO:0000313" key="6">
    <source>
        <dbReference type="Proteomes" id="UP000297861"/>
    </source>
</evidence>
<dbReference type="PROSITE" id="PS50893">
    <property type="entry name" value="ABC_TRANSPORTER_2"/>
    <property type="match status" value="1"/>
</dbReference>
<keyword evidence="2" id="KW-0547">Nucleotide-binding</keyword>
<dbReference type="Gene3D" id="3.40.50.300">
    <property type="entry name" value="P-loop containing nucleotide triphosphate hydrolases"/>
    <property type="match status" value="1"/>
</dbReference>
<feature type="domain" description="ABC transporter" evidence="4">
    <location>
        <begin position="2"/>
        <end position="238"/>
    </location>
</feature>
<evidence type="ECO:0000256" key="3">
    <source>
        <dbReference type="ARBA" id="ARBA00022840"/>
    </source>
</evidence>
<keyword evidence="6" id="KW-1185">Reference proteome</keyword>
<dbReference type="Pfam" id="PF00005">
    <property type="entry name" value="ABC_tran"/>
    <property type="match status" value="1"/>
</dbReference>